<dbReference type="Pfam" id="PF02458">
    <property type="entry name" value="Transferase"/>
    <property type="match status" value="1"/>
</dbReference>
<evidence type="ECO:0000313" key="3">
    <source>
        <dbReference type="EMBL" id="KAH7554473.1"/>
    </source>
</evidence>
<sequence length="466" mass="51363">MAANVVQVRNVIRVSPRPNSNSTGSTTESTLPLTYFDTFWLKFPPVERLFFYQLTDITHHLFDSVILPSLTRALSLSLLHYLPLAGKIKWSLQAPKPAIFYSPDDTVSVTVAESTADNFDRLSSDDVYEAIEVRPLTPELHTSDDFADLISFQITLFPNKGFSIGVSTHHAIFDGKSSTTFIKSWAYLCKSQSNNEEQSLLLELTPSFDRTVIKDPAGADVSFVQKWFGLGGQYSSTPNSRSLKVFPSIGTVKNWVRATFVLTRDDFKKLRDRVHEHEVRESKKLHLSTFVLTCAYVFVCMVKARGGDGDRQVLLGFTADYRARLDPPIPSNYFGNCVGTAVVFAKARDFMEENAVAVAAEKLSEAIKGLESKGAVEGLEEILALYKTIKPGEIQGLGTAGSARFGVYGTDFGWGRPKKVEIVSVDRTGSVALAESRSGDGGVEVGLVLEKHEMEAFASLFNQGLN</sequence>
<evidence type="ECO:0000313" key="4">
    <source>
        <dbReference type="Proteomes" id="UP000827721"/>
    </source>
</evidence>
<keyword evidence="2" id="KW-0012">Acyltransferase</keyword>
<dbReference type="Proteomes" id="UP000827721">
    <property type="component" value="Unassembled WGS sequence"/>
</dbReference>
<dbReference type="PANTHER" id="PTHR31625">
    <property type="match status" value="1"/>
</dbReference>
<keyword evidence="1" id="KW-0808">Transferase</keyword>
<organism evidence="3 4">
    <name type="scientific">Xanthoceras sorbifolium</name>
    <dbReference type="NCBI Taxonomy" id="99658"/>
    <lineage>
        <taxon>Eukaryota</taxon>
        <taxon>Viridiplantae</taxon>
        <taxon>Streptophyta</taxon>
        <taxon>Embryophyta</taxon>
        <taxon>Tracheophyta</taxon>
        <taxon>Spermatophyta</taxon>
        <taxon>Magnoliopsida</taxon>
        <taxon>eudicotyledons</taxon>
        <taxon>Gunneridae</taxon>
        <taxon>Pentapetalae</taxon>
        <taxon>rosids</taxon>
        <taxon>malvids</taxon>
        <taxon>Sapindales</taxon>
        <taxon>Sapindaceae</taxon>
        <taxon>Xanthoceroideae</taxon>
        <taxon>Xanthoceras</taxon>
    </lineage>
</organism>
<dbReference type="InterPro" id="IPR051504">
    <property type="entry name" value="Plant_metabolite_acyltrans"/>
</dbReference>
<dbReference type="EMBL" id="JAFEMO010000012">
    <property type="protein sequence ID" value="KAH7554473.1"/>
    <property type="molecule type" value="Genomic_DNA"/>
</dbReference>
<evidence type="ECO:0000256" key="1">
    <source>
        <dbReference type="ARBA" id="ARBA00022679"/>
    </source>
</evidence>
<accession>A0ABQ8HD97</accession>
<gene>
    <name evidence="3" type="ORF">JRO89_XS12G0221900</name>
</gene>
<keyword evidence="4" id="KW-1185">Reference proteome</keyword>
<proteinExistence type="predicted"/>
<protein>
    <recommendedName>
        <fullName evidence="5">Phenolic glucoside malonyltransferase 1-like</fullName>
    </recommendedName>
</protein>
<evidence type="ECO:0008006" key="5">
    <source>
        <dbReference type="Google" id="ProtNLM"/>
    </source>
</evidence>
<name>A0ABQ8HD97_9ROSI</name>
<reference evidence="3 4" key="1">
    <citation type="submission" date="2021-02" db="EMBL/GenBank/DDBJ databases">
        <title>Plant Genome Project.</title>
        <authorList>
            <person name="Zhang R.-G."/>
        </authorList>
    </citation>
    <scope>NUCLEOTIDE SEQUENCE [LARGE SCALE GENOMIC DNA]</scope>
    <source>
        <tissue evidence="3">Leaves</tissue>
    </source>
</reference>
<dbReference type="Gene3D" id="3.30.559.10">
    <property type="entry name" value="Chloramphenicol acetyltransferase-like domain"/>
    <property type="match status" value="2"/>
</dbReference>
<comment type="caution">
    <text evidence="3">The sequence shown here is derived from an EMBL/GenBank/DDBJ whole genome shotgun (WGS) entry which is preliminary data.</text>
</comment>
<dbReference type="InterPro" id="IPR023213">
    <property type="entry name" value="CAT-like_dom_sf"/>
</dbReference>
<evidence type="ECO:0000256" key="2">
    <source>
        <dbReference type="ARBA" id="ARBA00023315"/>
    </source>
</evidence>
<dbReference type="SUPFAM" id="SSF52777">
    <property type="entry name" value="CoA-dependent acyltransferases"/>
    <property type="match status" value="1"/>
</dbReference>